<dbReference type="SUPFAM" id="SSF82784">
    <property type="entry name" value="OsmC-like"/>
    <property type="match status" value="1"/>
</dbReference>
<gene>
    <name evidence="1" type="ORF">E4U82_18185</name>
</gene>
<dbReference type="EMBL" id="SRHY01000057">
    <property type="protein sequence ID" value="TFJ91357.1"/>
    <property type="molecule type" value="Genomic_DNA"/>
</dbReference>
<dbReference type="InterPro" id="IPR015946">
    <property type="entry name" value="KH_dom-like_a/b"/>
</dbReference>
<comment type="caution">
    <text evidence="1">The sequence shown here is derived from an EMBL/GenBank/DDBJ whole genome shotgun (WGS) entry which is preliminary data.</text>
</comment>
<protein>
    <submittedName>
        <fullName evidence="1">OsmC family peroxiredoxin</fullName>
    </submittedName>
</protein>
<accession>A0A4Y9A8C0</accession>
<dbReference type="InterPro" id="IPR036102">
    <property type="entry name" value="OsmC/Ohrsf"/>
</dbReference>
<dbReference type="OrthoDB" id="13625at2"/>
<dbReference type="InterPro" id="IPR003718">
    <property type="entry name" value="OsmC/Ohr_fam"/>
</dbReference>
<dbReference type="RefSeq" id="WP_135111645.1">
    <property type="nucleotide sequence ID" value="NZ_SRHY01000057.1"/>
</dbReference>
<sequence length="130" mass="14938">MDFHMKEEGIRIDLGYGMLDISSDEAHGFRPFQLMVASIAGCSASVFRKILKKQRIDIEDMTITAEVERNPDQANRIERIDLHYIIKGHHLDDEKLYKNLAVARKNCSMVRSVEDSITIEESLETVELSR</sequence>
<dbReference type="PANTHER" id="PTHR34352">
    <property type="entry name" value="PROTEIN YHFA"/>
    <property type="match status" value="1"/>
</dbReference>
<dbReference type="Pfam" id="PF02566">
    <property type="entry name" value="OsmC"/>
    <property type="match status" value="1"/>
</dbReference>
<proteinExistence type="predicted"/>
<dbReference type="AlphaFoldDB" id="A0A4Y9A8C0"/>
<dbReference type="Gene3D" id="3.30.300.20">
    <property type="match status" value="1"/>
</dbReference>
<evidence type="ECO:0000313" key="1">
    <source>
        <dbReference type="EMBL" id="TFJ91357.1"/>
    </source>
</evidence>
<keyword evidence="2" id="KW-1185">Reference proteome</keyword>
<organism evidence="1 2">
    <name type="scientific">Lentibacillus salicampi</name>
    <dbReference type="NCBI Taxonomy" id="175306"/>
    <lineage>
        <taxon>Bacteria</taxon>
        <taxon>Bacillati</taxon>
        <taxon>Bacillota</taxon>
        <taxon>Bacilli</taxon>
        <taxon>Bacillales</taxon>
        <taxon>Bacillaceae</taxon>
        <taxon>Lentibacillus</taxon>
    </lineage>
</organism>
<reference evidence="1 2" key="1">
    <citation type="submission" date="2019-03" db="EMBL/GenBank/DDBJ databases">
        <title>Genome sequence of Lentibacillus salicampi ATCC BAA-719.</title>
        <authorList>
            <person name="Maclea K.S."/>
            <person name="Simoes Junior M."/>
        </authorList>
    </citation>
    <scope>NUCLEOTIDE SEQUENCE [LARGE SCALE GENOMIC DNA]</scope>
    <source>
        <strain evidence="1 2">ATCC BAA-719</strain>
    </source>
</reference>
<dbReference type="PANTHER" id="PTHR34352:SF1">
    <property type="entry name" value="PROTEIN YHFA"/>
    <property type="match status" value="1"/>
</dbReference>
<dbReference type="Proteomes" id="UP000298484">
    <property type="component" value="Unassembled WGS sequence"/>
</dbReference>
<name>A0A4Y9A8C0_9BACI</name>
<evidence type="ECO:0000313" key="2">
    <source>
        <dbReference type="Proteomes" id="UP000298484"/>
    </source>
</evidence>